<evidence type="ECO:0000256" key="6">
    <source>
        <dbReference type="ARBA" id="ARBA00022679"/>
    </source>
</evidence>
<evidence type="ECO:0000313" key="15">
    <source>
        <dbReference type="Proteomes" id="UP001336020"/>
    </source>
</evidence>
<feature type="transmembrane region" description="Helical" evidence="12">
    <location>
        <begin position="100"/>
        <end position="117"/>
    </location>
</feature>
<feature type="domain" description="NnrU" evidence="13">
    <location>
        <begin position="68"/>
        <end position="222"/>
    </location>
</feature>
<evidence type="ECO:0000256" key="11">
    <source>
        <dbReference type="ARBA" id="ARBA00048134"/>
    </source>
</evidence>
<feature type="transmembrane region" description="Helical" evidence="12">
    <location>
        <begin position="137"/>
        <end position="162"/>
    </location>
</feature>
<comment type="catalytic activity">
    <reaction evidence="11">
        <text>methanethiol + S-adenosyl-L-methionine = dimethyl sulfide + S-adenosyl-L-homocysteine + H(+)</text>
        <dbReference type="Rhea" id="RHEA:50428"/>
        <dbReference type="ChEBI" id="CHEBI:15378"/>
        <dbReference type="ChEBI" id="CHEBI:16007"/>
        <dbReference type="ChEBI" id="CHEBI:17437"/>
        <dbReference type="ChEBI" id="CHEBI:57856"/>
        <dbReference type="ChEBI" id="CHEBI:59789"/>
        <dbReference type="EC" id="2.1.1.334"/>
    </reaction>
</comment>
<evidence type="ECO:0000259" key="13">
    <source>
        <dbReference type="Pfam" id="PF07298"/>
    </source>
</evidence>
<protein>
    <recommendedName>
        <fullName evidence="4">methanethiol S-methyltransferase</fullName>
        <ecNumber evidence="4">2.1.1.334</ecNumber>
    </recommendedName>
</protein>
<keyword evidence="6 14" id="KW-0808">Transferase</keyword>
<dbReference type="InterPro" id="IPR054700">
    <property type="entry name" value="MddA"/>
</dbReference>
<dbReference type="Proteomes" id="UP001336020">
    <property type="component" value="Unassembled WGS sequence"/>
</dbReference>
<evidence type="ECO:0000256" key="1">
    <source>
        <dbReference type="ARBA" id="ARBA00002096"/>
    </source>
</evidence>
<organism evidence="14 15">
    <name type="scientific">Rhodococcus artemisiae</name>
    <dbReference type="NCBI Taxonomy" id="714159"/>
    <lineage>
        <taxon>Bacteria</taxon>
        <taxon>Bacillati</taxon>
        <taxon>Actinomycetota</taxon>
        <taxon>Actinomycetes</taxon>
        <taxon>Mycobacteriales</taxon>
        <taxon>Nocardiaceae</taxon>
        <taxon>Rhodococcus</taxon>
    </lineage>
</organism>
<evidence type="ECO:0000256" key="8">
    <source>
        <dbReference type="ARBA" id="ARBA00022692"/>
    </source>
</evidence>
<proteinExistence type="inferred from homology"/>
<evidence type="ECO:0000256" key="9">
    <source>
        <dbReference type="ARBA" id="ARBA00022989"/>
    </source>
</evidence>
<evidence type="ECO:0000256" key="7">
    <source>
        <dbReference type="ARBA" id="ARBA00022691"/>
    </source>
</evidence>
<evidence type="ECO:0000313" key="14">
    <source>
        <dbReference type="EMBL" id="MEE2061623.1"/>
    </source>
</evidence>
<evidence type="ECO:0000256" key="2">
    <source>
        <dbReference type="ARBA" id="ARBA00004141"/>
    </source>
</evidence>
<accession>A0ABU7LJ78</accession>
<dbReference type="NCBIfam" id="NF045656">
    <property type="entry name" value="MeththiolMtaseMddA"/>
    <property type="match status" value="1"/>
</dbReference>
<dbReference type="EMBL" id="JAUTXY010000020">
    <property type="protein sequence ID" value="MEE2061623.1"/>
    <property type="molecule type" value="Genomic_DNA"/>
</dbReference>
<evidence type="ECO:0000256" key="12">
    <source>
        <dbReference type="SAM" id="Phobius"/>
    </source>
</evidence>
<dbReference type="InterPro" id="IPR033580">
    <property type="entry name" value="Nurim-like"/>
</dbReference>
<dbReference type="Pfam" id="PF07298">
    <property type="entry name" value="NnrU"/>
    <property type="match status" value="1"/>
</dbReference>
<evidence type="ECO:0000256" key="10">
    <source>
        <dbReference type="ARBA" id="ARBA00023136"/>
    </source>
</evidence>
<name>A0ABU7LJ78_9NOCA</name>
<evidence type="ECO:0000256" key="4">
    <source>
        <dbReference type="ARBA" id="ARBA00012149"/>
    </source>
</evidence>
<comment type="subcellular location">
    <subcellularLocation>
        <location evidence="2">Membrane</location>
        <topology evidence="2">Multi-pass membrane protein</topology>
    </subcellularLocation>
</comment>
<dbReference type="PANTHER" id="PTHR31040">
    <property type="entry name" value="NURIM"/>
    <property type="match status" value="1"/>
</dbReference>
<dbReference type="InterPro" id="IPR009915">
    <property type="entry name" value="NnrU_dom"/>
</dbReference>
<feature type="transmembrane region" description="Helical" evidence="12">
    <location>
        <begin position="18"/>
        <end position="39"/>
    </location>
</feature>
<dbReference type="GO" id="GO:0004671">
    <property type="term" value="F:protein C-terminal S-isoprenylcysteine carboxyl O-methyltransferase activity"/>
    <property type="evidence" value="ECO:0007669"/>
    <property type="project" value="UniProtKB-EC"/>
</dbReference>
<keyword evidence="10 12" id="KW-0472">Membrane</keyword>
<comment type="similarity">
    <text evidence="3">Belongs to the nurim family.</text>
</comment>
<evidence type="ECO:0000256" key="5">
    <source>
        <dbReference type="ARBA" id="ARBA00022603"/>
    </source>
</evidence>
<sequence>MTTTTNTGPRTRTAASRLLVTGYGVCAYLIFLAVFLYAIGWVERLVVPRNIDQGPRAPAGIAIVIDLALLSLFAVQHSVMARPWFKRRWTRIVPEPAERSTYVLLASVALALVMWQWRPLPHPIWDIDSSPLRTLLFAISLAGFGLVLVSTFAINHFDLFGLRQVIRNQRGQPPAANAFRIPLLYRSVRHPLYLGFLVAFWVAPTMSVGHLLFAAVTTAYILVAIRFEEHDLIATFGERYRSYRTRVPMIVPWKWFSRR</sequence>
<dbReference type="GO" id="GO:0032259">
    <property type="term" value="P:methylation"/>
    <property type="evidence" value="ECO:0007669"/>
    <property type="project" value="UniProtKB-KW"/>
</dbReference>
<reference evidence="14 15" key="1">
    <citation type="submission" date="2023-07" db="EMBL/GenBank/DDBJ databases">
        <authorList>
            <person name="Girao M."/>
            <person name="Carvalho M.F."/>
        </authorList>
    </citation>
    <scope>NUCLEOTIDE SEQUENCE [LARGE SCALE GENOMIC DNA]</scope>
    <source>
        <strain evidence="14 15">YIM65754</strain>
    </source>
</reference>
<keyword evidence="9 12" id="KW-1133">Transmembrane helix</keyword>
<keyword evidence="8 12" id="KW-0812">Transmembrane</keyword>
<dbReference type="Gene3D" id="1.20.120.1630">
    <property type="match status" value="1"/>
</dbReference>
<evidence type="ECO:0000256" key="3">
    <source>
        <dbReference type="ARBA" id="ARBA00010631"/>
    </source>
</evidence>
<keyword evidence="5 14" id="KW-0489">Methyltransferase</keyword>
<comment type="function">
    <text evidence="1">Catalyzes the methylation of methanethiol (MeSH) to yield dimethylsulphide (DMS).</text>
</comment>
<dbReference type="RefSeq" id="WP_330136774.1">
    <property type="nucleotide sequence ID" value="NZ_JAUTXY010000020.1"/>
</dbReference>
<comment type="caution">
    <text evidence="14">The sequence shown here is derived from an EMBL/GenBank/DDBJ whole genome shotgun (WGS) entry which is preliminary data.</text>
</comment>
<feature type="transmembrane region" description="Helical" evidence="12">
    <location>
        <begin position="59"/>
        <end position="79"/>
    </location>
</feature>
<keyword evidence="15" id="KW-1185">Reference proteome</keyword>
<gene>
    <name evidence="14" type="ORF">Q7514_29285</name>
</gene>
<dbReference type="PANTHER" id="PTHR31040:SF1">
    <property type="entry name" value="NURIM"/>
    <property type="match status" value="1"/>
</dbReference>
<dbReference type="EC" id="2.1.1.334" evidence="4"/>
<keyword evidence="7" id="KW-0949">S-adenosyl-L-methionine</keyword>